<dbReference type="GO" id="GO:0005975">
    <property type="term" value="P:carbohydrate metabolic process"/>
    <property type="evidence" value="ECO:0007669"/>
    <property type="project" value="InterPro"/>
</dbReference>
<feature type="domain" description="Glycosyl hydrolase family 13 catalytic" evidence="3">
    <location>
        <begin position="22"/>
        <end position="351"/>
    </location>
</feature>
<organism evidence="4 5">
    <name type="scientific">Actinomycetospora corticicola</name>
    <dbReference type="NCBI Taxonomy" id="663602"/>
    <lineage>
        <taxon>Bacteria</taxon>
        <taxon>Bacillati</taxon>
        <taxon>Actinomycetota</taxon>
        <taxon>Actinomycetes</taxon>
        <taxon>Pseudonocardiales</taxon>
        <taxon>Pseudonocardiaceae</taxon>
        <taxon>Actinomycetospora</taxon>
    </lineage>
</organism>
<dbReference type="SUPFAM" id="SSF51445">
    <property type="entry name" value="(Trans)glycosidases"/>
    <property type="match status" value="1"/>
</dbReference>
<protein>
    <submittedName>
        <fullName evidence="4">Glycosidase</fullName>
    </submittedName>
</protein>
<reference evidence="4 5" key="1">
    <citation type="submission" date="2020-07" db="EMBL/GenBank/DDBJ databases">
        <title>Sequencing the genomes of 1000 actinobacteria strains.</title>
        <authorList>
            <person name="Klenk H.-P."/>
        </authorList>
    </citation>
    <scope>NUCLEOTIDE SEQUENCE [LARGE SCALE GENOMIC DNA]</scope>
    <source>
        <strain evidence="4 5">DSM 45772</strain>
    </source>
</reference>
<keyword evidence="5" id="KW-1185">Reference proteome</keyword>
<evidence type="ECO:0000259" key="3">
    <source>
        <dbReference type="SMART" id="SM00642"/>
    </source>
</evidence>
<evidence type="ECO:0000256" key="1">
    <source>
        <dbReference type="ARBA" id="ARBA00022801"/>
    </source>
</evidence>
<comment type="caution">
    <text evidence="4">The sequence shown here is derived from an EMBL/GenBank/DDBJ whole genome shotgun (WGS) entry which is preliminary data.</text>
</comment>
<dbReference type="EMBL" id="JACCBN010000001">
    <property type="protein sequence ID" value="NYD36511.1"/>
    <property type="molecule type" value="Genomic_DNA"/>
</dbReference>
<dbReference type="RefSeq" id="WP_179794180.1">
    <property type="nucleotide sequence ID" value="NZ_BAABHP010000021.1"/>
</dbReference>
<proteinExistence type="predicted"/>
<dbReference type="Gene3D" id="3.20.20.80">
    <property type="entry name" value="Glycosidases"/>
    <property type="match status" value="1"/>
</dbReference>
<dbReference type="PANTHER" id="PTHR10357">
    <property type="entry name" value="ALPHA-AMYLASE FAMILY MEMBER"/>
    <property type="match status" value="1"/>
</dbReference>
<evidence type="ECO:0000313" key="4">
    <source>
        <dbReference type="EMBL" id="NYD36511.1"/>
    </source>
</evidence>
<dbReference type="Proteomes" id="UP000535890">
    <property type="component" value="Unassembled WGS sequence"/>
</dbReference>
<dbReference type="AlphaFoldDB" id="A0A7Y9DW44"/>
<dbReference type="InterPro" id="IPR017853">
    <property type="entry name" value="GH"/>
</dbReference>
<evidence type="ECO:0000256" key="2">
    <source>
        <dbReference type="ARBA" id="ARBA00023295"/>
    </source>
</evidence>
<accession>A0A7Y9DW44</accession>
<keyword evidence="2 4" id="KW-0326">Glycosidase</keyword>
<gene>
    <name evidence="4" type="ORF">BJ983_002613</name>
</gene>
<evidence type="ECO:0000313" key="5">
    <source>
        <dbReference type="Proteomes" id="UP000535890"/>
    </source>
</evidence>
<dbReference type="PANTHER" id="PTHR10357:SF210">
    <property type="entry name" value="MALTODEXTRIN GLUCOSIDASE"/>
    <property type="match status" value="1"/>
</dbReference>
<name>A0A7Y9DW44_9PSEU</name>
<keyword evidence="1" id="KW-0378">Hydrolase</keyword>
<sequence>MSEPGWVHHAIFWHVYPLGAVGAYPADEPPGPDEHRLRRLVGWLDHVQRLGTNGVLLGPVFASSTHGYDTTDHLRVDPRLGDTGDLDALIAEAHDRGLRIVLDGVFSHVGPEHPRVLAVRADPAGPDARWFRHDDDGGLATFEGHPGLLALDHGRAEVRDHVVEVMGHWLDHGVDGWRLDAAYAVPADFWAEVLPRVRERHPDAWFLGEVLHGDHAEIARATTIDSLTQYELWKAVWSSLNDRNPHELAHALRRHEGFLAAEVPATFVGNHDVTRLASRLTDRRTLPLALAVLFTVAGTPTVYAGDEFGLTGIKEDRFGGDDAVRPELAEDPPPGADLDVLHHHQELIGLRRRHDWLHRAHVEIVHVDHERLTYRSHLDDHALTVTLDYGDDHRAPDWRLEA</sequence>
<dbReference type="InterPro" id="IPR006047">
    <property type="entry name" value="GH13_cat_dom"/>
</dbReference>
<dbReference type="Pfam" id="PF00128">
    <property type="entry name" value="Alpha-amylase"/>
    <property type="match status" value="1"/>
</dbReference>
<dbReference type="GO" id="GO:0016798">
    <property type="term" value="F:hydrolase activity, acting on glycosyl bonds"/>
    <property type="evidence" value="ECO:0007669"/>
    <property type="project" value="UniProtKB-KW"/>
</dbReference>
<dbReference type="SMART" id="SM00642">
    <property type="entry name" value="Aamy"/>
    <property type="match status" value="1"/>
</dbReference>